<evidence type="ECO:0000313" key="3">
    <source>
        <dbReference type="EMBL" id="SIS76514.1"/>
    </source>
</evidence>
<dbReference type="SUPFAM" id="SSF51735">
    <property type="entry name" value="NAD(P)-binding Rossmann-fold domains"/>
    <property type="match status" value="1"/>
</dbReference>
<evidence type="ECO:0000256" key="2">
    <source>
        <dbReference type="ARBA" id="ARBA00023002"/>
    </source>
</evidence>
<dbReference type="PANTHER" id="PTHR43639:SF1">
    <property type="entry name" value="SHORT-CHAIN DEHYDROGENASE_REDUCTASE FAMILY PROTEIN"/>
    <property type="match status" value="1"/>
</dbReference>
<reference evidence="4" key="1">
    <citation type="submission" date="2017-01" db="EMBL/GenBank/DDBJ databases">
        <authorList>
            <person name="Varghese N."/>
            <person name="Submissions S."/>
        </authorList>
    </citation>
    <scope>NUCLEOTIDE SEQUENCE [LARGE SCALE GENOMIC DNA]</scope>
    <source>
        <strain evidence="4">DSM 29430</strain>
    </source>
</reference>
<protein>
    <submittedName>
        <fullName evidence="3">NAD(P)-dependent dehydrogenase, short-chain alcohol dehydrogenase family</fullName>
    </submittedName>
</protein>
<dbReference type="RefSeq" id="WP_076446602.1">
    <property type="nucleotide sequence ID" value="NZ_FTOQ01000003.1"/>
</dbReference>
<dbReference type="PANTHER" id="PTHR43639">
    <property type="entry name" value="OXIDOREDUCTASE, SHORT-CHAIN DEHYDROGENASE/REDUCTASE FAMILY (AFU_ORTHOLOGUE AFUA_5G02870)"/>
    <property type="match status" value="1"/>
</dbReference>
<dbReference type="NCBIfam" id="NF005559">
    <property type="entry name" value="PRK07231.1"/>
    <property type="match status" value="1"/>
</dbReference>
<dbReference type="Pfam" id="PF13561">
    <property type="entry name" value="adh_short_C2"/>
    <property type="match status" value="1"/>
</dbReference>
<dbReference type="InterPro" id="IPR002347">
    <property type="entry name" value="SDR_fam"/>
</dbReference>
<dbReference type="PROSITE" id="PS00061">
    <property type="entry name" value="ADH_SHORT"/>
    <property type="match status" value="1"/>
</dbReference>
<dbReference type="GO" id="GO:0016491">
    <property type="term" value="F:oxidoreductase activity"/>
    <property type="evidence" value="ECO:0007669"/>
    <property type="project" value="UniProtKB-KW"/>
</dbReference>
<dbReference type="CDD" id="cd05233">
    <property type="entry name" value="SDR_c"/>
    <property type="match status" value="1"/>
</dbReference>
<dbReference type="STRING" id="633194.SAMN05421759_10399"/>
<dbReference type="PRINTS" id="PR00081">
    <property type="entry name" value="GDHRDH"/>
</dbReference>
<dbReference type="PRINTS" id="PR00080">
    <property type="entry name" value="SDRFAMILY"/>
</dbReference>
<evidence type="ECO:0000313" key="4">
    <source>
        <dbReference type="Proteomes" id="UP000186684"/>
    </source>
</evidence>
<gene>
    <name evidence="3" type="ORF">SAMN05421759_10399</name>
</gene>
<dbReference type="AlphaFoldDB" id="A0A1N7LRV0"/>
<keyword evidence="2" id="KW-0560">Oxidoreductase</keyword>
<dbReference type="OrthoDB" id="9790146at2"/>
<dbReference type="Gene3D" id="3.40.50.720">
    <property type="entry name" value="NAD(P)-binding Rossmann-like Domain"/>
    <property type="match status" value="1"/>
</dbReference>
<sequence length="258" mass="26708">MRETDRAVIVTGAAQGLGLACAERFLAEGDRVFMVDVKEEALLAAAKRLGARAVAHVADLSTLGAEGAAGIVAACVDAFGRVDVLINNAGIIVQADFLDFPEDGFDQTIAVNLKAPFLMGQAAGRQMKAQGEGGAIINMSSVNAELAIPNTVAYACSKGGMKQLTAVMAIGLIPHGIRVNAIGPGTIMTDMVRQSVMQSDAARRTILSRTPAGRCGEPSEIASVAAFLAGPDASYMVGQTIYPDGGRMVLNYTVPVPD</sequence>
<dbReference type="InterPro" id="IPR020904">
    <property type="entry name" value="Sc_DH/Rdtase_CS"/>
</dbReference>
<dbReference type="Proteomes" id="UP000186684">
    <property type="component" value="Unassembled WGS sequence"/>
</dbReference>
<organism evidence="3 4">
    <name type="scientific">Roseivivax lentus</name>
    <dbReference type="NCBI Taxonomy" id="633194"/>
    <lineage>
        <taxon>Bacteria</taxon>
        <taxon>Pseudomonadati</taxon>
        <taxon>Pseudomonadota</taxon>
        <taxon>Alphaproteobacteria</taxon>
        <taxon>Rhodobacterales</taxon>
        <taxon>Roseobacteraceae</taxon>
        <taxon>Roseivivax</taxon>
    </lineage>
</organism>
<dbReference type="PROSITE" id="PS51257">
    <property type="entry name" value="PROKAR_LIPOPROTEIN"/>
    <property type="match status" value="1"/>
</dbReference>
<keyword evidence="4" id="KW-1185">Reference proteome</keyword>
<comment type="similarity">
    <text evidence="1">Belongs to the short-chain dehydrogenases/reductases (SDR) family.</text>
</comment>
<proteinExistence type="inferred from homology"/>
<evidence type="ECO:0000256" key="1">
    <source>
        <dbReference type="ARBA" id="ARBA00006484"/>
    </source>
</evidence>
<name>A0A1N7LRV0_9RHOB</name>
<dbReference type="FunFam" id="3.40.50.720:FF:000084">
    <property type="entry name" value="Short-chain dehydrogenase reductase"/>
    <property type="match status" value="1"/>
</dbReference>
<dbReference type="InterPro" id="IPR036291">
    <property type="entry name" value="NAD(P)-bd_dom_sf"/>
</dbReference>
<dbReference type="EMBL" id="FTOQ01000003">
    <property type="protein sequence ID" value="SIS76514.1"/>
    <property type="molecule type" value="Genomic_DNA"/>
</dbReference>
<accession>A0A1N7LRV0</accession>